<protein>
    <recommendedName>
        <fullName evidence="4">DUF4293 family protein</fullName>
    </recommendedName>
</protein>
<dbReference type="EMBL" id="JRAI01000039">
    <property type="protein sequence ID" value="KGN86284.1"/>
    <property type="molecule type" value="Genomic_DNA"/>
</dbReference>
<keyword evidence="1" id="KW-0472">Membrane</keyword>
<reference evidence="2 3" key="1">
    <citation type="submission" date="2014-08" db="EMBL/GenBank/DDBJ databases">
        <title>Porphyromonas gulae strain:COT-052_OH1451 Genome sequencing.</title>
        <authorList>
            <person name="Wallis C."/>
            <person name="Deusch O."/>
            <person name="O'Flynn C."/>
            <person name="Davis I."/>
            <person name="Jospin G."/>
            <person name="Darling A.E."/>
            <person name="Coil D.A."/>
            <person name="Alexiev A."/>
            <person name="Horsfall A."/>
            <person name="Kirkwood N."/>
            <person name="Harris S."/>
            <person name="Eisen J.A."/>
        </authorList>
    </citation>
    <scope>NUCLEOTIDE SEQUENCE [LARGE SCALE GENOMIC DNA]</scope>
    <source>
        <strain evidence="3">COT-052 OH1451</strain>
    </source>
</reference>
<keyword evidence="1" id="KW-1133">Transmembrane helix</keyword>
<dbReference type="eggNOG" id="ENOG503333M">
    <property type="taxonomic scope" value="Bacteria"/>
</dbReference>
<evidence type="ECO:0000313" key="3">
    <source>
        <dbReference type="Proteomes" id="UP000030130"/>
    </source>
</evidence>
<dbReference type="AlphaFoldDB" id="A0A0A2FCY3"/>
<dbReference type="OrthoDB" id="594989at2"/>
<comment type="caution">
    <text evidence="2">The sequence shown here is derived from an EMBL/GenBank/DDBJ whole genome shotgun (WGS) entry which is preliminary data.</text>
</comment>
<gene>
    <name evidence="2" type="ORF">HR08_04250</name>
</gene>
<evidence type="ECO:0008006" key="4">
    <source>
        <dbReference type="Google" id="ProtNLM"/>
    </source>
</evidence>
<organism evidence="2 3">
    <name type="scientific">Porphyromonas gulae</name>
    <dbReference type="NCBI Taxonomy" id="111105"/>
    <lineage>
        <taxon>Bacteria</taxon>
        <taxon>Pseudomonadati</taxon>
        <taxon>Bacteroidota</taxon>
        <taxon>Bacteroidia</taxon>
        <taxon>Bacteroidales</taxon>
        <taxon>Porphyromonadaceae</taxon>
        <taxon>Porphyromonas</taxon>
    </lineage>
</organism>
<dbReference type="STRING" id="111105.HR09_10490"/>
<feature type="transmembrane region" description="Helical" evidence="1">
    <location>
        <begin position="7"/>
        <end position="29"/>
    </location>
</feature>
<name>A0A0A2FCY3_9PORP</name>
<dbReference type="Pfam" id="PF14126">
    <property type="entry name" value="DUF4293"/>
    <property type="match status" value="1"/>
</dbReference>
<sequence length="152" mass="17190">MWQRIQTLWLLLAGIAMTVLLFKPIGLLIGPEGQGYVMNVLGLYAPATNALVKSTWGLFALDAIIVLISFATIFLYKKRILQIRLCIFNILVTVGFLIYLGIQIWQICSAENLEFGFRFWLCMPIVSIILHYLAIRGIGADEAMIRAAERLR</sequence>
<dbReference type="Proteomes" id="UP000030130">
    <property type="component" value="Unassembled WGS sequence"/>
</dbReference>
<keyword evidence="1" id="KW-0812">Transmembrane</keyword>
<dbReference type="RefSeq" id="WP_039420700.1">
    <property type="nucleotide sequence ID" value="NZ_JRAI01000039.1"/>
</dbReference>
<evidence type="ECO:0000256" key="1">
    <source>
        <dbReference type="SAM" id="Phobius"/>
    </source>
</evidence>
<accession>A0A0A2FCY3</accession>
<evidence type="ECO:0000313" key="2">
    <source>
        <dbReference type="EMBL" id="KGN86284.1"/>
    </source>
</evidence>
<feature type="transmembrane region" description="Helical" evidence="1">
    <location>
        <begin position="117"/>
        <end position="135"/>
    </location>
</feature>
<feature type="transmembrane region" description="Helical" evidence="1">
    <location>
        <begin position="83"/>
        <end position="105"/>
    </location>
</feature>
<feature type="transmembrane region" description="Helical" evidence="1">
    <location>
        <begin position="56"/>
        <end position="76"/>
    </location>
</feature>
<dbReference type="InterPro" id="IPR025635">
    <property type="entry name" value="DUF4293"/>
</dbReference>
<proteinExistence type="predicted"/>